<evidence type="ECO:0000313" key="3">
    <source>
        <dbReference type="EMBL" id="VEH69539.1"/>
    </source>
</evidence>
<dbReference type="PIRSF" id="PIRSF037394">
    <property type="entry name" value="ABC_thiamine-permease_YkoE_prd"/>
    <property type="match status" value="1"/>
</dbReference>
<name>A0A448MWS8_9ACTN</name>
<dbReference type="GeneID" id="64406292"/>
<feature type="transmembrane region" description="Helical" evidence="1">
    <location>
        <begin position="166"/>
        <end position="188"/>
    </location>
</feature>
<accession>A0A448MWS8</accession>
<keyword evidence="1" id="KW-0472">Membrane</keyword>
<dbReference type="InterPro" id="IPR017195">
    <property type="entry name" value="ABC_thiamin-permease_prd"/>
</dbReference>
<dbReference type="Pfam" id="PF09819">
    <property type="entry name" value="ABC_cobalt"/>
    <property type="match status" value="1"/>
</dbReference>
<feature type="transmembrane region" description="Helical" evidence="1">
    <location>
        <begin position="135"/>
        <end position="154"/>
    </location>
</feature>
<feature type="transmembrane region" description="Helical" evidence="1">
    <location>
        <begin position="21"/>
        <end position="41"/>
    </location>
</feature>
<evidence type="ECO:0000313" key="2">
    <source>
        <dbReference type="EMBL" id="QUC10409.1"/>
    </source>
</evidence>
<protein>
    <submittedName>
        <fullName evidence="2">ECF transporter S component</fullName>
    </submittedName>
    <submittedName>
        <fullName evidence="3">HMP/thiamine permease protein ykoE</fullName>
    </submittedName>
</protein>
<feature type="transmembrane region" description="Helical" evidence="1">
    <location>
        <begin position="61"/>
        <end position="80"/>
    </location>
</feature>
<reference evidence="3 4" key="1">
    <citation type="submission" date="2018-12" db="EMBL/GenBank/DDBJ databases">
        <authorList>
            <consortium name="Pathogen Informatics"/>
        </authorList>
    </citation>
    <scope>NUCLEOTIDE SEQUENCE [LARGE SCALE GENOMIC DNA]</scope>
    <source>
        <strain evidence="3 4">NCTC12967</strain>
    </source>
</reference>
<dbReference type="Proteomes" id="UP000273044">
    <property type="component" value="Chromosome"/>
</dbReference>
<proteinExistence type="predicted"/>
<evidence type="ECO:0000313" key="4">
    <source>
        <dbReference type="Proteomes" id="UP000273044"/>
    </source>
</evidence>
<keyword evidence="1" id="KW-1133">Transmembrane helix</keyword>
<dbReference type="EMBL" id="CP072385">
    <property type="protein sequence ID" value="QUC10409.1"/>
    <property type="molecule type" value="Genomic_DNA"/>
</dbReference>
<reference evidence="2" key="2">
    <citation type="submission" date="2021-03" db="EMBL/GenBank/DDBJ databases">
        <title>Human Oral Microbial Genomes.</title>
        <authorList>
            <person name="Johnston C.D."/>
            <person name="Chen T."/>
            <person name="Dewhirst F.E."/>
        </authorList>
    </citation>
    <scope>NUCLEOTIDE SEQUENCE</scope>
    <source>
        <strain evidence="2">F0714</strain>
    </source>
</reference>
<dbReference type="AlphaFoldDB" id="A0A448MWS8"/>
<sequence length="211" mass="22116">MTGTARTMRTQLAAGGPAAWRSVDLVTIAILGVALGVAFWGWDLLLYPAVSAALNTVFPPLASLTLGVWVLPAVVGGLVVRRPGAALLCEIVAATVEALLGNQWGLNVMISGTLQALGVEIILAVFLWRGFRVWVAMLAGTLSAALELCCWEWWVYQGEYTLGMKLVALGCAVVSCIAISGLGGWALVRAMAATGALNAFPAGREHLARRG</sequence>
<dbReference type="Proteomes" id="UP000677180">
    <property type="component" value="Chromosome"/>
</dbReference>
<organism evidence="3 4">
    <name type="scientific">Arachnia propionica</name>
    <dbReference type="NCBI Taxonomy" id="1750"/>
    <lineage>
        <taxon>Bacteria</taxon>
        <taxon>Bacillati</taxon>
        <taxon>Actinomycetota</taxon>
        <taxon>Actinomycetes</taxon>
        <taxon>Propionibacteriales</taxon>
        <taxon>Propionibacteriaceae</taxon>
        <taxon>Arachnia</taxon>
    </lineage>
</organism>
<dbReference type="RefSeq" id="WP_014845941.1">
    <property type="nucleotide sequence ID" value="NZ_CAJZDL010000091.1"/>
</dbReference>
<gene>
    <name evidence="3" type="primary">ykoE</name>
    <name evidence="2" type="ORF">J5A53_11515</name>
    <name evidence="3" type="ORF">NCTC12967_00811</name>
</gene>
<dbReference type="OMA" id="GVIFWAW"/>
<keyword evidence="4" id="KW-1185">Reference proteome</keyword>
<dbReference type="EMBL" id="LR134406">
    <property type="protein sequence ID" value="VEH69539.1"/>
    <property type="molecule type" value="Genomic_DNA"/>
</dbReference>
<feature type="transmembrane region" description="Helical" evidence="1">
    <location>
        <begin position="108"/>
        <end position="128"/>
    </location>
</feature>
<keyword evidence="1" id="KW-0812">Transmembrane</keyword>
<evidence type="ECO:0000256" key="1">
    <source>
        <dbReference type="SAM" id="Phobius"/>
    </source>
</evidence>
<feature type="transmembrane region" description="Helical" evidence="1">
    <location>
        <begin position="85"/>
        <end position="102"/>
    </location>
</feature>